<reference evidence="2" key="1">
    <citation type="journal article" date="2024" name="Proc. Natl. Acad. Sci. U.S.A.">
        <title>Extraordinary preservation of gene collinearity over three hundred million years revealed in homosporous lycophytes.</title>
        <authorList>
            <person name="Li C."/>
            <person name="Wickell D."/>
            <person name="Kuo L.Y."/>
            <person name="Chen X."/>
            <person name="Nie B."/>
            <person name="Liao X."/>
            <person name="Peng D."/>
            <person name="Ji J."/>
            <person name="Jenkins J."/>
            <person name="Williams M."/>
            <person name="Shu S."/>
            <person name="Plott C."/>
            <person name="Barry K."/>
            <person name="Rajasekar S."/>
            <person name="Grimwood J."/>
            <person name="Han X."/>
            <person name="Sun S."/>
            <person name="Hou Z."/>
            <person name="He W."/>
            <person name="Dai G."/>
            <person name="Sun C."/>
            <person name="Schmutz J."/>
            <person name="Leebens-Mack J.H."/>
            <person name="Li F.W."/>
            <person name="Wang L."/>
        </authorList>
    </citation>
    <scope>NUCLEOTIDE SEQUENCE [LARGE SCALE GENOMIC DNA]</scope>
    <source>
        <strain evidence="2">cv. PW_Plant_1</strain>
    </source>
</reference>
<name>A0ACC2DV47_DIPCM</name>
<evidence type="ECO:0000313" key="1">
    <source>
        <dbReference type="EMBL" id="KAJ7558020.1"/>
    </source>
</evidence>
<accession>A0ACC2DV47</accession>
<dbReference type="Proteomes" id="UP001162992">
    <property type="component" value="Chromosome 4"/>
</dbReference>
<dbReference type="EMBL" id="CM055095">
    <property type="protein sequence ID" value="KAJ7558020.1"/>
    <property type="molecule type" value="Genomic_DNA"/>
</dbReference>
<gene>
    <name evidence="1" type="ORF">O6H91_04G021900</name>
</gene>
<comment type="caution">
    <text evidence="1">The sequence shown here is derived from an EMBL/GenBank/DDBJ whole genome shotgun (WGS) entry which is preliminary data.</text>
</comment>
<protein>
    <submittedName>
        <fullName evidence="1">Uncharacterized protein</fullName>
    </submittedName>
</protein>
<keyword evidence="2" id="KW-1185">Reference proteome</keyword>
<proteinExistence type="predicted"/>
<evidence type="ECO:0000313" key="2">
    <source>
        <dbReference type="Proteomes" id="UP001162992"/>
    </source>
</evidence>
<organism evidence="1 2">
    <name type="scientific">Diphasiastrum complanatum</name>
    <name type="common">Issler's clubmoss</name>
    <name type="synonym">Lycopodium complanatum</name>
    <dbReference type="NCBI Taxonomy" id="34168"/>
    <lineage>
        <taxon>Eukaryota</taxon>
        <taxon>Viridiplantae</taxon>
        <taxon>Streptophyta</taxon>
        <taxon>Embryophyta</taxon>
        <taxon>Tracheophyta</taxon>
        <taxon>Lycopodiopsida</taxon>
        <taxon>Lycopodiales</taxon>
        <taxon>Lycopodiaceae</taxon>
        <taxon>Lycopodioideae</taxon>
        <taxon>Diphasiastrum</taxon>
    </lineage>
</organism>
<sequence length="240" mass="26594">MMRCWIDLADIKAWFQSYDRLQHLAVVFLYVQVACAFIGSLGALYSGVLVVHLALALFALVAIESGSQTLGRTYAGLLGCAVLLDIAWFMIFTYEIRFANKDNIFGKFSVISLRLVLWMQFVGFAVRILSSFLWVQMYHLGASNNEEALYQPLDFEGRARSVDFTPESSPTSIRQSSLSDEVLAGSIYNPAYYASLFQSAQGPYLGTKAINHNDIPEGDPSYLAVLLADLEACPMHSSEG</sequence>